<name>A0ABV8QSW7_9BACT</name>
<evidence type="ECO:0000256" key="1">
    <source>
        <dbReference type="SAM" id="MobiDB-lite"/>
    </source>
</evidence>
<gene>
    <name evidence="4" type="ORF">ACFOWM_06250</name>
</gene>
<feature type="region of interest" description="Disordered" evidence="1">
    <location>
        <begin position="95"/>
        <end position="116"/>
    </location>
</feature>
<feature type="chain" id="PRO_5045691807" evidence="3">
    <location>
        <begin position="21"/>
        <end position="207"/>
    </location>
</feature>
<evidence type="ECO:0000256" key="2">
    <source>
        <dbReference type="SAM" id="Phobius"/>
    </source>
</evidence>
<dbReference type="EMBL" id="JBHSCZ010000001">
    <property type="protein sequence ID" value="MFC4262468.1"/>
    <property type="molecule type" value="Genomic_DNA"/>
</dbReference>
<keyword evidence="2" id="KW-0472">Membrane</keyword>
<feature type="compositionally biased region" description="Low complexity" evidence="1">
    <location>
        <begin position="95"/>
        <end position="106"/>
    </location>
</feature>
<evidence type="ECO:0000313" key="4">
    <source>
        <dbReference type="EMBL" id="MFC4262468.1"/>
    </source>
</evidence>
<feature type="transmembrane region" description="Helical" evidence="2">
    <location>
        <begin position="181"/>
        <end position="201"/>
    </location>
</feature>
<keyword evidence="5" id="KW-1185">Reference proteome</keyword>
<organism evidence="4 5">
    <name type="scientific">Ferruginibacter yonginensis</name>
    <dbReference type="NCBI Taxonomy" id="1310416"/>
    <lineage>
        <taxon>Bacteria</taxon>
        <taxon>Pseudomonadati</taxon>
        <taxon>Bacteroidota</taxon>
        <taxon>Chitinophagia</taxon>
        <taxon>Chitinophagales</taxon>
        <taxon>Chitinophagaceae</taxon>
        <taxon>Ferruginibacter</taxon>
    </lineage>
</organism>
<evidence type="ECO:0000256" key="3">
    <source>
        <dbReference type="SAM" id="SignalP"/>
    </source>
</evidence>
<dbReference type="RefSeq" id="WP_379707904.1">
    <property type="nucleotide sequence ID" value="NZ_JBHSCZ010000001.1"/>
</dbReference>
<keyword evidence="2" id="KW-1133">Transmembrane helix</keyword>
<protein>
    <submittedName>
        <fullName evidence="4">Uncharacterized protein</fullName>
    </submittedName>
</protein>
<feature type="signal peptide" evidence="3">
    <location>
        <begin position="1"/>
        <end position="20"/>
    </location>
</feature>
<reference evidence="5" key="1">
    <citation type="journal article" date="2019" name="Int. J. Syst. Evol. Microbiol.">
        <title>The Global Catalogue of Microorganisms (GCM) 10K type strain sequencing project: providing services to taxonomists for standard genome sequencing and annotation.</title>
        <authorList>
            <consortium name="The Broad Institute Genomics Platform"/>
            <consortium name="The Broad Institute Genome Sequencing Center for Infectious Disease"/>
            <person name="Wu L."/>
            <person name="Ma J."/>
        </authorList>
    </citation>
    <scope>NUCLEOTIDE SEQUENCE [LARGE SCALE GENOMIC DNA]</scope>
    <source>
        <strain evidence="5">CECT 8289</strain>
    </source>
</reference>
<proteinExistence type="predicted"/>
<evidence type="ECO:0000313" key="5">
    <source>
        <dbReference type="Proteomes" id="UP001595907"/>
    </source>
</evidence>
<keyword evidence="2" id="KW-0812">Transmembrane</keyword>
<keyword evidence="3" id="KW-0732">Signal</keyword>
<accession>A0ABV8QSW7</accession>
<dbReference type="Proteomes" id="UP001595907">
    <property type="component" value="Unassembled WGS sequence"/>
</dbReference>
<sequence length="207" mass="23126">MKSKILLMLLCSIMVLFGCASTKPTYLPASTEKTSTVVKEKKDTTLHLPADTSSAKAKLVINEAGKISLQNLHVNQIANNAFDIVNETQQTTAAAAKNNTSVSSKSKYQKPDNKRALPPELMIDDSNNLYVNCYCDTGAILLTYEQTHQYDNTVITQAPKEVIIEKPFTGWQNFQLWCGRIFILLLLILIAVIAIRAYNIFKQKKLQ</sequence>
<comment type="caution">
    <text evidence="4">The sequence shown here is derived from an EMBL/GenBank/DDBJ whole genome shotgun (WGS) entry which is preliminary data.</text>
</comment>
<dbReference type="PROSITE" id="PS51257">
    <property type="entry name" value="PROKAR_LIPOPROTEIN"/>
    <property type="match status" value="1"/>
</dbReference>